<dbReference type="Proteomes" id="UP000190961">
    <property type="component" value="Unassembled WGS sequence"/>
</dbReference>
<organism evidence="2 3">
    <name type="scientific">Ohtaekwangia koreensis</name>
    <dbReference type="NCBI Taxonomy" id="688867"/>
    <lineage>
        <taxon>Bacteria</taxon>
        <taxon>Pseudomonadati</taxon>
        <taxon>Bacteroidota</taxon>
        <taxon>Cytophagia</taxon>
        <taxon>Cytophagales</taxon>
        <taxon>Fulvivirgaceae</taxon>
        <taxon>Ohtaekwangia</taxon>
    </lineage>
</organism>
<evidence type="ECO:0000256" key="1">
    <source>
        <dbReference type="SAM" id="SignalP"/>
    </source>
</evidence>
<sequence length="223" mass="25982">MNKRSLTFSCILFVLVSVTHAQTYDSRRLYFGVDVLRTFPLTFNRGFVFEPSLLYKTKDHTIIDLAVGFNDIRKDELYSNVAYANTGRYYRLGVGKFLLKSRKKFNEFNLQACLIYSDFTEKGTITFEGDNYGDLVEVRTQRNKLFIVELQPNYWLPISDRISVNFQVRINYIVTNPDEKDFPVYYVPGVGNVQAWGNRDGIPNSRRVTEGISIRLVYKFLEL</sequence>
<protein>
    <recommendedName>
        <fullName evidence="4">Outer membrane protein beta-barrel domain-containing protein</fullName>
    </recommendedName>
</protein>
<feature type="signal peptide" evidence="1">
    <location>
        <begin position="1"/>
        <end position="21"/>
    </location>
</feature>
<feature type="chain" id="PRO_5011962081" description="Outer membrane protein beta-barrel domain-containing protein" evidence="1">
    <location>
        <begin position="22"/>
        <end position="223"/>
    </location>
</feature>
<gene>
    <name evidence="2" type="ORF">SAMN05660236_2681</name>
</gene>
<proteinExistence type="predicted"/>
<dbReference type="RefSeq" id="WP_079687267.1">
    <property type="nucleotide sequence ID" value="NZ_FUZU01000002.1"/>
</dbReference>
<dbReference type="OrthoDB" id="977397at2"/>
<dbReference type="AlphaFoldDB" id="A0A1T5L7C5"/>
<name>A0A1T5L7C5_9BACT</name>
<evidence type="ECO:0008006" key="4">
    <source>
        <dbReference type="Google" id="ProtNLM"/>
    </source>
</evidence>
<evidence type="ECO:0000313" key="2">
    <source>
        <dbReference type="EMBL" id="SKC71881.1"/>
    </source>
</evidence>
<reference evidence="2 3" key="1">
    <citation type="submission" date="2017-02" db="EMBL/GenBank/DDBJ databases">
        <authorList>
            <person name="Peterson S.W."/>
        </authorList>
    </citation>
    <scope>NUCLEOTIDE SEQUENCE [LARGE SCALE GENOMIC DNA]</scope>
    <source>
        <strain evidence="2 3">DSM 25262</strain>
    </source>
</reference>
<dbReference type="EMBL" id="FUZU01000002">
    <property type="protein sequence ID" value="SKC71881.1"/>
    <property type="molecule type" value="Genomic_DNA"/>
</dbReference>
<evidence type="ECO:0000313" key="3">
    <source>
        <dbReference type="Proteomes" id="UP000190961"/>
    </source>
</evidence>
<dbReference type="STRING" id="688867.SAMN05660236_2681"/>
<keyword evidence="1" id="KW-0732">Signal</keyword>
<keyword evidence="3" id="KW-1185">Reference proteome</keyword>
<accession>A0A1T5L7C5</accession>